<protein>
    <submittedName>
        <fullName evidence="2">Uncharacterized protein</fullName>
    </submittedName>
</protein>
<proteinExistence type="predicted"/>
<organism evidence="2">
    <name type="scientific">hydrothermal vent metagenome</name>
    <dbReference type="NCBI Taxonomy" id="652676"/>
    <lineage>
        <taxon>unclassified sequences</taxon>
        <taxon>metagenomes</taxon>
        <taxon>ecological metagenomes</taxon>
    </lineage>
</organism>
<dbReference type="AlphaFoldDB" id="A0A3B0URU3"/>
<dbReference type="EMBL" id="UOEU01000129">
    <property type="protein sequence ID" value="VAW30993.1"/>
    <property type="molecule type" value="Genomic_DNA"/>
</dbReference>
<reference evidence="2" key="1">
    <citation type="submission" date="2018-06" db="EMBL/GenBank/DDBJ databases">
        <authorList>
            <person name="Zhirakovskaya E."/>
        </authorList>
    </citation>
    <scope>NUCLEOTIDE SEQUENCE</scope>
</reference>
<gene>
    <name evidence="2" type="ORF">MNBD_CHLOROFLEXI01-5068</name>
</gene>
<feature type="region of interest" description="Disordered" evidence="1">
    <location>
        <begin position="58"/>
        <end position="84"/>
    </location>
</feature>
<evidence type="ECO:0000256" key="1">
    <source>
        <dbReference type="SAM" id="MobiDB-lite"/>
    </source>
</evidence>
<name>A0A3B0URU3_9ZZZZ</name>
<sequence length="198" mass="22226">MSIETLALKNSADTRAIGENFIEMSDITTEFFRGIGRAKLFDPENEYLSSLNGGKHMGMNNVLPTQSETDTDEEKKADDLSVSHSQSGKTRKRFSVIQKWEGTVIEVADDTLIAELKTIVGGEDDLIAEIIKEEVDTDDLALMKPGAVFYWSIGYLKQPSGTMRVSLIRFRRLPIWRKRQLQKAITEATKLKALLDAN</sequence>
<accession>A0A3B0URU3</accession>
<evidence type="ECO:0000313" key="2">
    <source>
        <dbReference type="EMBL" id="VAW30993.1"/>
    </source>
</evidence>